<gene>
    <name evidence="7" type="ORF">LJ739_03330</name>
</gene>
<keyword evidence="2 4" id="KW-0807">Transducer</keyword>
<keyword evidence="5" id="KW-0175">Coiled coil</keyword>
<evidence type="ECO:0000313" key="7">
    <source>
        <dbReference type="EMBL" id="MCC2615270.1"/>
    </source>
</evidence>
<evidence type="ECO:0000256" key="3">
    <source>
        <dbReference type="ARBA" id="ARBA00029447"/>
    </source>
</evidence>
<evidence type="ECO:0000256" key="5">
    <source>
        <dbReference type="SAM" id="Coils"/>
    </source>
</evidence>
<comment type="caution">
    <text evidence="7">The sequence shown here is derived from an EMBL/GenBank/DDBJ whole genome shotgun (WGS) entry which is preliminary data.</text>
</comment>
<dbReference type="InterPro" id="IPR004090">
    <property type="entry name" value="Chemotax_Me-accpt_rcpt"/>
</dbReference>
<dbReference type="RefSeq" id="WP_229157177.1">
    <property type="nucleotide sequence ID" value="NZ_JAJEWP010000001.1"/>
</dbReference>
<dbReference type="PANTHER" id="PTHR32089">
    <property type="entry name" value="METHYL-ACCEPTING CHEMOTAXIS PROTEIN MCPB"/>
    <property type="match status" value="1"/>
</dbReference>
<keyword evidence="8" id="KW-1185">Reference proteome</keyword>
<sequence length="364" mass="39626">MFVLASTHQQLKQQFDEQQKTLQQWQSEVDQLRAQNAELEAALAAAKPTDNNHFVSDVMACTLESLQQIEGVRESVLASHQQIETESQSIATINELFATSSTSLQDIVRSMGELGDRMQGMASSISGLSDTADSINKFVSTITSISDQTNLLALNAAIEAARAGDAGRGFSVVADEVRSLANETNRSASEVAELVGNIIQSTKTAVNAVEDIRTNNETLSAGVSGLNGSYDDIVKHCNQMKKTITDSSLKSFVQTVKLDHIVWKADVYAVINGDSDQRIDSFADHTSCRLGRWCKEEGQQRFGQNSAFRELDRPHADVHKAGVAALEAYANQDSAKVLVELQRMERASVSVMQLLDRLADSAVS</sequence>
<feature type="coiled-coil region" evidence="5">
    <location>
        <begin position="8"/>
        <end position="42"/>
    </location>
</feature>
<comment type="subcellular location">
    <subcellularLocation>
        <location evidence="1">Membrane</location>
    </subcellularLocation>
</comment>
<proteinExistence type="inferred from homology"/>
<reference evidence="7 8" key="1">
    <citation type="submission" date="2021-10" db="EMBL/GenBank/DDBJ databases">
        <title>Draft genome of Aestuariibacter halophilus JC2043.</title>
        <authorList>
            <person name="Emsley S.A."/>
            <person name="Pfannmuller K.M."/>
            <person name="Ushijima B."/>
            <person name="Saw J.H."/>
            <person name="Videau P."/>
        </authorList>
    </citation>
    <scope>NUCLEOTIDE SEQUENCE [LARGE SCALE GENOMIC DNA]</scope>
    <source>
        <strain evidence="7 8">JC2043</strain>
    </source>
</reference>
<evidence type="ECO:0000259" key="6">
    <source>
        <dbReference type="PROSITE" id="PS50111"/>
    </source>
</evidence>
<dbReference type="SMART" id="SM00283">
    <property type="entry name" value="MA"/>
    <property type="match status" value="1"/>
</dbReference>
<dbReference type="PROSITE" id="PS50111">
    <property type="entry name" value="CHEMOTAXIS_TRANSDUC_2"/>
    <property type="match status" value="1"/>
</dbReference>
<dbReference type="InterPro" id="IPR025991">
    <property type="entry name" value="Chemoreceptor_zinc-bind_dom"/>
</dbReference>
<name>A0ABS8G5Y4_9ALTE</name>
<feature type="domain" description="Methyl-accepting transducer" evidence="6">
    <location>
        <begin position="64"/>
        <end position="254"/>
    </location>
</feature>
<dbReference type="PRINTS" id="PR00260">
    <property type="entry name" value="CHEMTRNSDUCR"/>
</dbReference>
<dbReference type="Pfam" id="PF00015">
    <property type="entry name" value="MCPsignal"/>
    <property type="match status" value="1"/>
</dbReference>
<protein>
    <submittedName>
        <fullName evidence="7">Methyl-accepting chemotaxis protein</fullName>
    </submittedName>
</protein>
<comment type="similarity">
    <text evidence="3">Belongs to the methyl-accepting chemotaxis (MCP) protein family.</text>
</comment>
<accession>A0ABS8G5Y4</accession>
<dbReference type="InterPro" id="IPR004089">
    <property type="entry name" value="MCPsignal_dom"/>
</dbReference>
<dbReference type="Pfam" id="PF13682">
    <property type="entry name" value="CZB"/>
    <property type="match status" value="1"/>
</dbReference>
<evidence type="ECO:0000313" key="8">
    <source>
        <dbReference type="Proteomes" id="UP001520878"/>
    </source>
</evidence>
<dbReference type="PANTHER" id="PTHR32089:SF112">
    <property type="entry name" value="LYSOZYME-LIKE PROTEIN-RELATED"/>
    <property type="match status" value="1"/>
</dbReference>
<dbReference type="Gene3D" id="1.20.120.30">
    <property type="entry name" value="Aspartate receptor, ligand-binding domain"/>
    <property type="match status" value="1"/>
</dbReference>
<evidence type="ECO:0000256" key="1">
    <source>
        <dbReference type="ARBA" id="ARBA00004370"/>
    </source>
</evidence>
<organism evidence="7 8">
    <name type="scientific">Fluctibacter halophilus</name>
    <dbReference type="NCBI Taxonomy" id="226011"/>
    <lineage>
        <taxon>Bacteria</taxon>
        <taxon>Pseudomonadati</taxon>
        <taxon>Pseudomonadota</taxon>
        <taxon>Gammaproteobacteria</taxon>
        <taxon>Alteromonadales</taxon>
        <taxon>Alteromonadaceae</taxon>
        <taxon>Fluctibacter</taxon>
    </lineage>
</organism>
<evidence type="ECO:0000256" key="2">
    <source>
        <dbReference type="ARBA" id="ARBA00023224"/>
    </source>
</evidence>
<dbReference type="EMBL" id="JAJEWP010000001">
    <property type="protein sequence ID" value="MCC2615270.1"/>
    <property type="molecule type" value="Genomic_DNA"/>
</dbReference>
<dbReference type="SUPFAM" id="SSF58104">
    <property type="entry name" value="Methyl-accepting chemotaxis protein (MCP) signaling domain"/>
    <property type="match status" value="1"/>
</dbReference>
<dbReference type="Gene3D" id="6.10.250.3200">
    <property type="match status" value="1"/>
</dbReference>
<dbReference type="Proteomes" id="UP001520878">
    <property type="component" value="Unassembled WGS sequence"/>
</dbReference>
<evidence type="ECO:0000256" key="4">
    <source>
        <dbReference type="PROSITE-ProRule" id="PRU00284"/>
    </source>
</evidence>